<dbReference type="VEuPathDB" id="FungiDB:TREMEDRAFT_69498"/>
<evidence type="ECO:0000256" key="2">
    <source>
        <dbReference type="ARBA" id="ARBA00023239"/>
    </source>
</evidence>
<dbReference type="AlphaFoldDB" id="A0A4Q1BLL4"/>
<reference evidence="4 5" key="1">
    <citation type="submission" date="2016-06" db="EMBL/GenBank/DDBJ databases">
        <title>Evolution of pathogenesis and genome organization in the Tremellales.</title>
        <authorList>
            <person name="Cuomo C."/>
            <person name="Litvintseva A."/>
            <person name="Heitman J."/>
            <person name="Chen Y."/>
            <person name="Sun S."/>
            <person name="Springer D."/>
            <person name="Dromer F."/>
            <person name="Young S."/>
            <person name="Zeng Q."/>
            <person name="Chapman S."/>
            <person name="Gujja S."/>
            <person name="Saif S."/>
            <person name="Birren B."/>
        </authorList>
    </citation>
    <scope>NUCLEOTIDE SEQUENCE [LARGE SCALE GENOMIC DNA]</scope>
    <source>
        <strain evidence="4 5">ATCC 28783</strain>
    </source>
</reference>
<dbReference type="Gene3D" id="3.20.20.60">
    <property type="entry name" value="Phosphoenolpyruvate-binding domains"/>
    <property type="match status" value="1"/>
</dbReference>
<evidence type="ECO:0000256" key="1">
    <source>
        <dbReference type="ARBA" id="ARBA00022723"/>
    </source>
</evidence>
<dbReference type="FunFam" id="3.20.20.60:FF:000004">
    <property type="entry name" value="5-keto-4-deoxy-D-glucarate aldolase"/>
    <property type="match status" value="1"/>
</dbReference>
<dbReference type="InterPro" id="IPR015813">
    <property type="entry name" value="Pyrv/PenolPyrv_kinase-like_dom"/>
</dbReference>
<keyword evidence="2" id="KW-0456">Lyase</keyword>
<dbReference type="InterPro" id="IPR050251">
    <property type="entry name" value="HpcH-HpaI_aldolase"/>
</dbReference>
<dbReference type="PANTHER" id="PTHR30502:SF9">
    <property type="entry name" value="HPCH_HPAI ALDOLASE_CITRATE LYASE DOMAIN-CONTAINING PROTEIN"/>
    <property type="match status" value="1"/>
</dbReference>
<dbReference type="STRING" id="5217.A0A4Q1BLL4"/>
<dbReference type="Proteomes" id="UP000289152">
    <property type="component" value="Unassembled WGS sequence"/>
</dbReference>
<dbReference type="InParanoid" id="A0A4Q1BLL4"/>
<gene>
    <name evidence="4" type="ORF">M231_03995</name>
</gene>
<evidence type="ECO:0000313" key="4">
    <source>
        <dbReference type="EMBL" id="RXK38685.1"/>
    </source>
</evidence>
<dbReference type="SUPFAM" id="SSF51621">
    <property type="entry name" value="Phosphoenolpyruvate/pyruvate domain"/>
    <property type="match status" value="1"/>
</dbReference>
<dbReference type="EMBL" id="SDIL01000043">
    <property type="protein sequence ID" value="RXK38685.1"/>
    <property type="molecule type" value="Genomic_DNA"/>
</dbReference>
<accession>A0A4Q1BLL4</accession>
<dbReference type="InterPro" id="IPR005000">
    <property type="entry name" value="Aldolase/citrate-lyase_domain"/>
</dbReference>
<organism evidence="4 5">
    <name type="scientific">Tremella mesenterica</name>
    <name type="common">Jelly fungus</name>
    <dbReference type="NCBI Taxonomy" id="5217"/>
    <lineage>
        <taxon>Eukaryota</taxon>
        <taxon>Fungi</taxon>
        <taxon>Dikarya</taxon>
        <taxon>Basidiomycota</taxon>
        <taxon>Agaricomycotina</taxon>
        <taxon>Tremellomycetes</taxon>
        <taxon>Tremellales</taxon>
        <taxon>Tremellaceae</taxon>
        <taxon>Tremella</taxon>
    </lineage>
</organism>
<evidence type="ECO:0000259" key="3">
    <source>
        <dbReference type="Pfam" id="PF03328"/>
    </source>
</evidence>
<dbReference type="OrthoDB" id="1621678at2759"/>
<feature type="domain" description="HpcH/HpaI aldolase/citrate lyase" evidence="3">
    <location>
        <begin position="21"/>
        <end position="243"/>
    </location>
</feature>
<dbReference type="GO" id="GO:0046872">
    <property type="term" value="F:metal ion binding"/>
    <property type="evidence" value="ECO:0007669"/>
    <property type="project" value="UniProtKB-KW"/>
</dbReference>
<keyword evidence="5" id="KW-1185">Reference proteome</keyword>
<dbReference type="PANTHER" id="PTHR30502">
    <property type="entry name" value="2-KETO-3-DEOXY-L-RHAMNONATE ALDOLASE"/>
    <property type="match status" value="1"/>
</dbReference>
<protein>
    <recommendedName>
        <fullName evidence="3">HpcH/HpaI aldolase/citrate lyase domain-containing protein</fullName>
    </recommendedName>
</protein>
<proteinExistence type="predicted"/>
<comment type="caution">
    <text evidence="4">The sequence shown here is derived from an EMBL/GenBank/DDBJ whole genome shotgun (WGS) entry which is preliminary data.</text>
</comment>
<dbReference type="GO" id="GO:0005737">
    <property type="term" value="C:cytoplasm"/>
    <property type="evidence" value="ECO:0007669"/>
    <property type="project" value="UniProtKB-ARBA"/>
</dbReference>
<name>A0A4Q1BLL4_TREME</name>
<evidence type="ECO:0000313" key="5">
    <source>
        <dbReference type="Proteomes" id="UP000289152"/>
    </source>
</evidence>
<sequence length="256" mass="27023">MTSKPTLKLRQKLQAGETTFGTFLMLPSLRTAQTVGGVGLDAVVVDCEHGAIGDSDMHVSVAAIASMGCSPIVRIRGPEGPLIKRALDTGAHGIMVPQINTAEEAASVVKLSKFPPLGLRGQGSPFSAAAHGLTTPEYLKSANDTLITMIQIETLEGLKNVKEIAAVPGVDMIFIGPNDLAFCLLGYTPANNEPKFVQAIDTIISAAREAGKLTGILVNTGEQAKEAKKKFDFVMIGGDVKSMVFWFGDQLKAARS</sequence>
<keyword evidence="1" id="KW-0479">Metal-binding</keyword>
<dbReference type="InterPro" id="IPR040442">
    <property type="entry name" value="Pyrv_kinase-like_dom_sf"/>
</dbReference>
<dbReference type="GO" id="GO:0016832">
    <property type="term" value="F:aldehyde-lyase activity"/>
    <property type="evidence" value="ECO:0007669"/>
    <property type="project" value="TreeGrafter"/>
</dbReference>
<dbReference type="Pfam" id="PF03328">
    <property type="entry name" value="HpcH_HpaI"/>
    <property type="match status" value="1"/>
</dbReference>